<dbReference type="RefSeq" id="WP_125754271.1">
    <property type="nucleotide sequence ID" value="NZ_JBHTON010000011.1"/>
</dbReference>
<comment type="caution">
    <text evidence="1">The sequence shown here is derived from an EMBL/GenBank/DDBJ whole genome shotgun (WGS) entry which is preliminary data.</text>
</comment>
<dbReference type="EMBL" id="JBHTON010000011">
    <property type="protein sequence ID" value="MFD1484531.1"/>
    <property type="molecule type" value="Genomic_DNA"/>
</dbReference>
<dbReference type="Proteomes" id="UP001597252">
    <property type="component" value="Unassembled WGS sequence"/>
</dbReference>
<evidence type="ECO:0000313" key="2">
    <source>
        <dbReference type="Proteomes" id="UP001597252"/>
    </source>
</evidence>
<sequence>MKAFYKGNAAEVWTIGRHNEQPDWVKKAFDENYIVWLDGHVRVLMSGLNPSLGSNLKTGAVGTAGGGFAGYNMYVLGYPGDVLDLTNHHIVSEKQFKKQYRLDS</sequence>
<evidence type="ECO:0000313" key="1">
    <source>
        <dbReference type="EMBL" id="MFD1484531.1"/>
    </source>
</evidence>
<proteinExistence type="predicted"/>
<accession>A0ABW4E5V8</accession>
<protein>
    <recommendedName>
        <fullName evidence="3">Role in replication</fullName>
    </recommendedName>
</protein>
<organism evidence="1 2">
    <name type="scientific">Lacticaseibacillus baoqingensis</name>
    <dbReference type="NCBI Taxonomy" id="2486013"/>
    <lineage>
        <taxon>Bacteria</taxon>
        <taxon>Bacillati</taxon>
        <taxon>Bacillota</taxon>
        <taxon>Bacilli</taxon>
        <taxon>Lactobacillales</taxon>
        <taxon>Lactobacillaceae</taxon>
        <taxon>Lacticaseibacillus</taxon>
    </lineage>
</organism>
<name>A0ABW4E5V8_9LACO</name>
<evidence type="ECO:0008006" key="3">
    <source>
        <dbReference type="Google" id="ProtNLM"/>
    </source>
</evidence>
<keyword evidence="2" id="KW-1185">Reference proteome</keyword>
<gene>
    <name evidence="1" type="ORF">ACFQ5J_04700</name>
</gene>
<reference evidence="2" key="1">
    <citation type="journal article" date="2019" name="Int. J. Syst. Evol. Microbiol.">
        <title>The Global Catalogue of Microorganisms (GCM) 10K type strain sequencing project: providing services to taxonomists for standard genome sequencing and annotation.</title>
        <authorList>
            <consortium name="The Broad Institute Genomics Platform"/>
            <consortium name="The Broad Institute Genome Sequencing Center for Infectious Disease"/>
            <person name="Wu L."/>
            <person name="Ma J."/>
        </authorList>
    </citation>
    <scope>NUCLEOTIDE SEQUENCE [LARGE SCALE GENOMIC DNA]</scope>
    <source>
        <strain evidence="2">CCM 8903</strain>
    </source>
</reference>